<accession>A0A192A4U4</accession>
<dbReference type="GeneID" id="61528945"/>
<dbReference type="OrthoDB" id="9135365at2"/>
<dbReference type="Proteomes" id="UP000078572">
    <property type="component" value="Chromosome 2"/>
</dbReference>
<sequence length="199" mass="21481">MPEATDSPPSEIVFIGAVLTLLIVVAALLLIVFGFADPYPLGGMQSARWWWLRYPMVFAAVMLCVTLQTIIASRIDDVDFAKEFDRATDGMNAILFAAGLVVVTFGGGTLMNLYNASYGEGAIVKAKRISTFIVPGGPRSISRTEVQYEVLEGSLKGETLFFSWSGTSGHGTRADDGKPALLSLKRSWMGTSVLGVYDQ</sequence>
<protein>
    <submittedName>
        <fullName evidence="1">Uncharacterized protein</fullName>
    </submittedName>
</protein>
<reference evidence="2" key="1">
    <citation type="submission" date="2016-06" db="EMBL/GenBank/DDBJ databases">
        <authorList>
            <person name="Xu Y."/>
            <person name="Nagy A."/>
            <person name="Yan X."/>
            <person name="Kim S.W."/>
            <person name="Haley B."/>
            <person name="Liu N.T."/>
            <person name="Nou X."/>
        </authorList>
    </citation>
    <scope>NUCLEOTIDE SEQUENCE [LARGE SCALE GENOMIC DNA]</scope>
    <source>
        <strain evidence="2">ATCC 49129</strain>
    </source>
</reference>
<dbReference type="AlphaFoldDB" id="A0A192A4U4"/>
<organism evidence="1 2">
    <name type="scientific">Ralstonia insidiosa</name>
    <dbReference type="NCBI Taxonomy" id="190721"/>
    <lineage>
        <taxon>Bacteria</taxon>
        <taxon>Pseudomonadati</taxon>
        <taxon>Pseudomonadota</taxon>
        <taxon>Betaproteobacteria</taxon>
        <taxon>Burkholderiales</taxon>
        <taxon>Burkholderiaceae</taxon>
        <taxon>Ralstonia</taxon>
    </lineage>
</organism>
<name>A0A192A4U4_9RALS</name>
<gene>
    <name evidence="1" type="ORF">A9Y76_23160</name>
</gene>
<dbReference type="EMBL" id="CP016023">
    <property type="protein sequence ID" value="ANJ75399.1"/>
    <property type="molecule type" value="Genomic_DNA"/>
</dbReference>
<evidence type="ECO:0000313" key="2">
    <source>
        <dbReference type="Proteomes" id="UP000078572"/>
    </source>
</evidence>
<keyword evidence="2" id="KW-1185">Reference proteome</keyword>
<evidence type="ECO:0000313" key="1">
    <source>
        <dbReference type="EMBL" id="ANJ75399.1"/>
    </source>
</evidence>
<dbReference type="RefSeq" id="WP_064807972.1">
    <property type="nucleotide sequence ID" value="NZ_CP016023.1"/>
</dbReference>
<proteinExistence type="predicted"/>